<name>A0A1C4WAC2_MICEC</name>
<dbReference type="SUPFAM" id="SSF53474">
    <property type="entry name" value="alpha/beta-Hydrolases"/>
    <property type="match status" value="1"/>
</dbReference>
<dbReference type="AlphaFoldDB" id="A0A1C4WAC2"/>
<dbReference type="EMBL" id="LT607413">
    <property type="protein sequence ID" value="SCE92911.1"/>
    <property type="molecule type" value="Genomic_DNA"/>
</dbReference>
<keyword evidence="3" id="KW-1185">Reference proteome</keyword>
<gene>
    <name evidence="2" type="ORF">GA0070618_1989</name>
</gene>
<dbReference type="PANTHER" id="PTHR37017:SF11">
    <property type="entry name" value="ESTERASE_LIPASE_THIOESTERASE DOMAIN-CONTAINING PROTEIN"/>
    <property type="match status" value="1"/>
</dbReference>
<dbReference type="InterPro" id="IPR000073">
    <property type="entry name" value="AB_hydrolase_1"/>
</dbReference>
<dbReference type="InterPro" id="IPR052897">
    <property type="entry name" value="Sec-Metab_Biosynth_Hydrolase"/>
</dbReference>
<dbReference type="Gene3D" id="3.40.50.1820">
    <property type="entry name" value="alpha/beta hydrolase"/>
    <property type="match status" value="1"/>
</dbReference>
<dbReference type="RefSeq" id="WP_088981383.1">
    <property type="nucleotide sequence ID" value="NZ_LT607413.1"/>
</dbReference>
<evidence type="ECO:0000313" key="2">
    <source>
        <dbReference type="EMBL" id="SCE92911.1"/>
    </source>
</evidence>
<reference evidence="3" key="1">
    <citation type="submission" date="2016-06" db="EMBL/GenBank/DDBJ databases">
        <authorList>
            <person name="Varghese N."/>
            <person name="Submissions Spin"/>
        </authorList>
    </citation>
    <scope>NUCLEOTIDE SEQUENCE [LARGE SCALE GENOMIC DNA]</scope>
    <source>
        <strain evidence="3">DSM 43816</strain>
    </source>
</reference>
<dbReference type="InterPro" id="IPR029058">
    <property type="entry name" value="AB_hydrolase_fold"/>
</dbReference>
<dbReference type="OrthoDB" id="3827413at2"/>
<proteinExistence type="predicted"/>
<organism evidence="2 3">
    <name type="scientific">Micromonospora echinospora</name>
    <name type="common">Micromonospora purpurea</name>
    <dbReference type="NCBI Taxonomy" id="1877"/>
    <lineage>
        <taxon>Bacteria</taxon>
        <taxon>Bacillati</taxon>
        <taxon>Actinomycetota</taxon>
        <taxon>Actinomycetes</taxon>
        <taxon>Micromonosporales</taxon>
        <taxon>Micromonosporaceae</taxon>
        <taxon>Micromonospora</taxon>
    </lineage>
</organism>
<evidence type="ECO:0000259" key="1">
    <source>
        <dbReference type="Pfam" id="PF12697"/>
    </source>
</evidence>
<dbReference type="PANTHER" id="PTHR37017">
    <property type="entry name" value="AB HYDROLASE-1 DOMAIN-CONTAINING PROTEIN-RELATED"/>
    <property type="match status" value="1"/>
</dbReference>
<dbReference type="InParanoid" id="A0A1C4WAC2"/>
<sequence length="281" mass="29938">MTAPTFVFVHGAGSNSFTWAPMQRELALRGHRSLAVDLPGHGFGATFPAAYQAPQDLAALATTPSAMAGIGHADNVAHVLEVLRRVRAHGPVILVGHSRGGLTLTGVGNAAPELVDRLVYISAWCCVDDTPAGYQTSAENASSALHDVADLIAANPMELGALRFNWRTADPKLLATLREATLADGTDDEFYGYLNTLEPDESLDPGEERVDAATWGTIPRTYVRLTADRSMPIALQDRFIAEADALTPDNRFDVRSLDVSHAGVLVRPAETAALLSSLVEA</sequence>
<dbReference type="Proteomes" id="UP000198253">
    <property type="component" value="Chromosome I"/>
</dbReference>
<accession>A0A1C4WAC2</accession>
<evidence type="ECO:0000313" key="3">
    <source>
        <dbReference type="Proteomes" id="UP000198253"/>
    </source>
</evidence>
<dbReference type="Pfam" id="PF12697">
    <property type="entry name" value="Abhydrolase_6"/>
    <property type="match status" value="1"/>
</dbReference>
<feature type="domain" description="AB hydrolase-1" evidence="1">
    <location>
        <begin position="6"/>
        <end position="273"/>
    </location>
</feature>
<dbReference type="GO" id="GO:0003824">
    <property type="term" value="F:catalytic activity"/>
    <property type="evidence" value="ECO:0007669"/>
    <property type="project" value="UniProtKB-ARBA"/>
</dbReference>
<protein>
    <submittedName>
        <fullName evidence="2">Pimeloyl-ACP methyl ester carboxylesterase</fullName>
    </submittedName>
</protein>